<dbReference type="EMBL" id="JAFBMS010000046">
    <property type="protein sequence ID" value="KAG9340107.1"/>
    <property type="molecule type" value="Genomic_DNA"/>
</dbReference>
<sequence>MREGGRSAKRRLILHDGFDAVLGRFLEPTFGDGRACMFPMADGVLHKSSRTSQVRGVFTDDYEDDLPRYTEHGKMTTAMSSVTPGYSTHHLTQKQQTPVWEERGSQSNAQAKTLLIEKCYIRDDGIIDLKKSKYKFDYILEGD</sequence>
<comment type="caution">
    <text evidence="1">The sequence shown here is derived from an EMBL/GenBank/DDBJ whole genome shotgun (WGS) entry which is preliminary data.</text>
</comment>
<dbReference type="AlphaFoldDB" id="A0A8T2NUS6"/>
<accession>A0A8T2NUS6</accession>
<reference evidence="1" key="1">
    <citation type="thesis" date="2021" institute="BYU ScholarsArchive" country="Provo, UT, USA">
        <title>Applications of and Algorithms for Genome Assembly and Genomic Analyses with an Emphasis on Marine Teleosts.</title>
        <authorList>
            <person name="Pickett B.D."/>
        </authorList>
    </citation>
    <scope>NUCLEOTIDE SEQUENCE</scope>
    <source>
        <strain evidence="1">HI-2016</strain>
    </source>
</reference>
<organism evidence="1 2">
    <name type="scientific">Albula glossodonta</name>
    <name type="common">roundjaw bonefish</name>
    <dbReference type="NCBI Taxonomy" id="121402"/>
    <lineage>
        <taxon>Eukaryota</taxon>
        <taxon>Metazoa</taxon>
        <taxon>Chordata</taxon>
        <taxon>Craniata</taxon>
        <taxon>Vertebrata</taxon>
        <taxon>Euteleostomi</taxon>
        <taxon>Actinopterygii</taxon>
        <taxon>Neopterygii</taxon>
        <taxon>Teleostei</taxon>
        <taxon>Albuliformes</taxon>
        <taxon>Albulidae</taxon>
        <taxon>Albula</taxon>
    </lineage>
</organism>
<proteinExistence type="predicted"/>
<name>A0A8T2NUS6_9TELE</name>
<protein>
    <submittedName>
        <fullName evidence="1">Uncharacterized protein</fullName>
    </submittedName>
</protein>
<keyword evidence="2" id="KW-1185">Reference proteome</keyword>
<dbReference type="Proteomes" id="UP000824540">
    <property type="component" value="Unassembled WGS sequence"/>
</dbReference>
<evidence type="ECO:0000313" key="1">
    <source>
        <dbReference type="EMBL" id="KAG9340107.1"/>
    </source>
</evidence>
<evidence type="ECO:0000313" key="2">
    <source>
        <dbReference type="Proteomes" id="UP000824540"/>
    </source>
</evidence>
<gene>
    <name evidence="1" type="ORF">JZ751_022032</name>
</gene>